<reference evidence="1 2" key="1">
    <citation type="submission" date="2024-09" db="EMBL/GenBank/DDBJ databases">
        <authorList>
            <person name="Sun Q."/>
            <person name="Mori K."/>
        </authorList>
    </citation>
    <scope>NUCLEOTIDE SEQUENCE [LARGE SCALE GENOMIC DNA]</scope>
    <source>
        <strain evidence="1 2">CECT 7955</strain>
    </source>
</reference>
<accession>A0ABV5GJG7</accession>
<gene>
    <name evidence="1" type="ORF">ACFFVF_03230</name>
</gene>
<name>A0ABV5GJG7_9FLAO</name>
<protein>
    <submittedName>
        <fullName evidence="1">Uncharacterized protein</fullName>
    </submittedName>
</protein>
<dbReference type="EMBL" id="JBHMEY010000007">
    <property type="protein sequence ID" value="MFB9095517.1"/>
    <property type="molecule type" value="Genomic_DNA"/>
</dbReference>
<dbReference type="RefSeq" id="WP_236454061.1">
    <property type="nucleotide sequence ID" value="NZ_CBCSGE010000020.1"/>
</dbReference>
<proteinExistence type="predicted"/>
<sequence length="201" mass="24359">MERFQDENKCLGNFEDVIDVKCPKCNAKAGVKRTYESKYLYRDTRILECKHCYFAQKGQMKKFKAIVDTFCCNNEDKIKYESQILNEKPEKINLKCPICKEHKDFKPKIEEITYGFNTDVNKQREFYFNCELWYQKQFDNAIFWAYNSDHIDYLERYIRADLRERSNEGSFNKTLVSRLPQFVKSAKNREKLLKRIEKWKK</sequence>
<organism evidence="1 2">
    <name type="scientific">Flavobacterium jumunjinense</name>
    <dbReference type="NCBI Taxonomy" id="998845"/>
    <lineage>
        <taxon>Bacteria</taxon>
        <taxon>Pseudomonadati</taxon>
        <taxon>Bacteroidota</taxon>
        <taxon>Flavobacteriia</taxon>
        <taxon>Flavobacteriales</taxon>
        <taxon>Flavobacteriaceae</taxon>
        <taxon>Flavobacterium</taxon>
    </lineage>
</organism>
<evidence type="ECO:0000313" key="2">
    <source>
        <dbReference type="Proteomes" id="UP001589607"/>
    </source>
</evidence>
<evidence type="ECO:0000313" key="1">
    <source>
        <dbReference type="EMBL" id="MFB9095517.1"/>
    </source>
</evidence>
<comment type="caution">
    <text evidence="1">The sequence shown here is derived from an EMBL/GenBank/DDBJ whole genome shotgun (WGS) entry which is preliminary data.</text>
</comment>
<keyword evidence="2" id="KW-1185">Reference proteome</keyword>
<dbReference type="Proteomes" id="UP001589607">
    <property type="component" value="Unassembled WGS sequence"/>
</dbReference>